<keyword evidence="5 8" id="KW-0812">Transmembrane</keyword>
<evidence type="ECO:0000256" key="6">
    <source>
        <dbReference type="ARBA" id="ARBA00022989"/>
    </source>
</evidence>
<feature type="domain" description="Glycosyltransferase RgtA/B/C/D-like" evidence="9">
    <location>
        <begin position="63"/>
        <end position="122"/>
    </location>
</feature>
<evidence type="ECO:0000313" key="10">
    <source>
        <dbReference type="EMBL" id="GAW93902.1"/>
    </source>
</evidence>
<dbReference type="InterPro" id="IPR038731">
    <property type="entry name" value="RgtA/B/C-like"/>
</dbReference>
<evidence type="ECO:0000256" key="3">
    <source>
        <dbReference type="ARBA" id="ARBA00022676"/>
    </source>
</evidence>
<reference evidence="11" key="1">
    <citation type="journal article" date="2017" name="Appl. Environ. Microbiol.">
        <title>Genomic analysis of Calderihabitans maritimus KKC1, a thermophilic hydrogenogenic carboxydotrophic bacterium isolated from marine sediment.</title>
        <authorList>
            <person name="Omae K."/>
            <person name="Yoneda Y."/>
            <person name="Fukuyama Y."/>
            <person name="Yoshida T."/>
            <person name="Sako Y."/>
        </authorList>
    </citation>
    <scope>NUCLEOTIDE SEQUENCE [LARGE SCALE GENOMIC DNA]</scope>
    <source>
        <strain evidence="11">KKC1</strain>
    </source>
</reference>
<dbReference type="PANTHER" id="PTHR33908:SF11">
    <property type="entry name" value="MEMBRANE PROTEIN"/>
    <property type="match status" value="1"/>
</dbReference>
<sequence length="125" mass="13506">MKTYHVALLVIILLLSLLVRLYFVQNGEFLPLKDYDGRTYDGLARQLLAGKGFGNEGAKAFVTPGYPLFLSLIYRLTGTGEERIFVIRLVQAVLGTVTVLIVYGLGNKLGSPATGLLAAALAGIY</sequence>
<comment type="subcellular location">
    <subcellularLocation>
        <location evidence="1">Cell membrane</location>
        <topology evidence="1">Multi-pass membrane protein</topology>
    </subcellularLocation>
</comment>
<dbReference type="PANTHER" id="PTHR33908">
    <property type="entry name" value="MANNOSYLTRANSFERASE YKCB-RELATED"/>
    <property type="match status" value="1"/>
</dbReference>
<dbReference type="RefSeq" id="WP_143288761.1">
    <property type="nucleotide sequence ID" value="NZ_BDGJ01000182.1"/>
</dbReference>
<dbReference type="EMBL" id="BDGJ01000182">
    <property type="protein sequence ID" value="GAW93902.1"/>
    <property type="molecule type" value="Genomic_DNA"/>
</dbReference>
<evidence type="ECO:0000259" key="9">
    <source>
        <dbReference type="Pfam" id="PF13231"/>
    </source>
</evidence>
<dbReference type="InterPro" id="IPR050297">
    <property type="entry name" value="LipidA_mod_glycosyltrf_83"/>
</dbReference>
<dbReference type="GO" id="GO:0005886">
    <property type="term" value="C:plasma membrane"/>
    <property type="evidence" value="ECO:0007669"/>
    <property type="project" value="UniProtKB-SubCell"/>
</dbReference>
<protein>
    <recommendedName>
        <fullName evidence="9">Glycosyltransferase RgtA/B/C/D-like domain-containing protein</fullName>
    </recommendedName>
</protein>
<keyword evidence="2" id="KW-1003">Cell membrane</keyword>
<dbReference type="GO" id="GO:0016763">
    <property type="term" value="F:pentosyltransferase activity"/>
    <property type="evidence" value="ECO:0007669"/>
    <property type="project" value="TreeGrafter"/>
</dbReference>
<keyword evidence="11" id="KW-1185">Reference proteome</keyword>
<evidence type="ECO:0000313" key="11">
    <source>
        <dbReference type="Proteomes" id="UP000197032"/>
    </source>
</evidence>
<dbReference type="AlphaFoldDB" id="A0A1Z5HWI7"/>
<dbReference type="Proteomes" id="UP000197032">
    <property type="component" value="Unassembled WGS sequence"/>
</dbReference>
<gene>
    <name evidence="10" type="ORF">KKC1_30250</name>
</gene>
<accession>A0A1Z5HWI7</accession>
<feature type="transmembrane region" description="Helical" evidence="8">
    <location>
        <begin position="6"/>
        <end position="23"/>
    </location>
</feature>
<keyword evidence="7 8" id="KW-0472">Membrane</keyword>
<keyword evidence="3" id="KW-0328">Glycosyltransferase</keyword>
<keyword evidence="4" id="KW-0808">Transferase</keyword>
<evidence type="ECO:0000256" key="2">
    <source>
        <dbReference type="ARBA" id="ARBA00022475"/>
    </source>
</evidence>
<dbReference type="GO" id="GO:0009103">
    <property type="term" value="P:lipopolysaccharide biosynthetic process"/>
    <property type="evidence" value="ECO:0007669"/>
    <property type="project" value="UniProtKB-ARBA"/>
</dbReference>
<evidence type="ECO:0000256" key="7">
    <source>
        <dbReference type="ARBA" id="ARBA00023136"/>
    </source>
</evidence>
<proteinExistence type="predicted"/>
<name>A0A1Z5HWI7_9FIRM</name>
<keyword evidence="6 8" id="KW-1133">Transmembrane helix</keyword>
<comment type="caution">
    <text evidence="10">The sequence shown here is derived from an EMBL/GenBank/DDBJ whole genome shotgun (WGS) entry which is preliminary data.</text>
</comment>
<evidence type="ECO:0000256" key="4">
    <source>
        <dbReference type="ARBA" id="ARBA00022679"/>
    </source>
</evidence>
<feature type="non-terminal residue" evidence="10">
    <location>
        <position position="125"/>
    </location>
</feature>
<evidence type="ECO:0000256" key="8">
    <source>
        <dbReference type="SAM" id="Phobius"/>
    </source>
</evidence>
<evidence type="ECO:0000256" key="1">
    <source>
        <dbReference type="ARBA" id="ARBA00004651"/>
    </source>
</evidence>
<feature type="transmembrane region" description="Helical" evidence="8">
    <location>
        <begin position="85"/>
        <end position="106"/>
    </location>
</feature>
<organism evidence="10 11">
    <name type="scientific">Calderihabitans maritimus</name>
    <dbReference type="NCBI Taxonomy" id="1246530"/>
    <lineage>
        <taxon>Bacteria</taxon>
        <taxon>Bacillati</taxon>
        <taxon>Bacillota</taxon>
        <taxon>Clostridia</taxon>
        <taxon>Neomoorellales</taxon>
        <taxon>Calderihabitantaceae</taxon>
        <taxon>Calderihabitans</taxon>
    </lineage>
</organism>
<evidence type="ECO:0000256" key="5">
    <source>
        <dbReference type="ARBA" id="ARBA00022692"/>
    </source>
</evidence>
<dbReference type="Pfam" id="PF13231">
    <property type="entry name" value="PMT_2"/>
    <property type="match status" value="1"/>
</dbReference>